<dbReference type="PANTHER" id="PTHR24321:SF14">
    <property type="entry name" value="SHORT-CHAIN TYPE DEHYDROGENASE_REDUCTASE BLR2146-RELATED"/>
    <property type="match status" value="1"/>
</dbReference>
<name>A0ABT9UHD6_9MICC</name>
<comment type="caution">
    <text evidence="3">The sequence shown here is derived from an EMBL/GenBank/DDBJ whole genome shotgun (WGS) entry which is preliminary data.</text>
</comment>
<accession>A0ABT9UHD6</accession>
<reference evidence="3 4" key="1">
    <citation type="submission" date="2023-07" db="EMBL/GenBank/DDBJ databases">
        <title>Sorghum-associated microbial communities from plants grown in Nebraska, USA.</title>
        <authorList>
            <person name="Schachtman D."/>
        </authorList>
    </citation>
    <scope>NUCLEOTIDE SEQUENCE [LARGE SCALE GENOMIC DNA]</scope>
    <source>
        <strain evidence="3 4">DS994</strain>
    </source>
</reference>
<evidence type="ECO:0000256" key="1">
    <source>
        <dbReference type="ARBA" id="ARBA00006484"/>
    </source>
</evidence>
<evidence type="ECO:0000313" key="3">
    <source>
        <dbReference type="EMBL" id="MDQ0118373.1"/>
    </source>
</evidence>
<dbReference type="Proteomes" id="UP001226389">
    <property type="component" value="Unassembled WGS sequence"/>
</dbReference>
<keyword evidence="2" id="KW-0560">Oxidoreductase</keyword>
<dbReference type="RefSeq" id="WP_285320358.1">
    <property type="nucleotide sequence ID" value="NZ_JAUSSY010000005.1"/>
</dbReference>
<dbReference type="PRINTS" id="PR00080">
    <property type="entry name" value="SDRFAMILY"/>
</dbReference>
<evidence type="ECO:0000256" key="2">
    <source>
        <dbReference type="ARBA" id="ARBA00023002"/>
    </source>
</evidence>
<evidence type="ECO:0000313" key="4">
    <source>
        <dbReference type="Proteomes" id="UP001226389"/>
    </source>
</evidence>
<gene>
    <name evidence="3" type="ORF">J2T22_001551</name>
</gene>
<keyword evidence="4" id="KW-1185">Reference proteome</keyword>
<dbReference type="Pfam" id="PF13561">
    <property type="entry name" value="adh_short_C2"/>
    <property type="match status" value="1"/>
</dbReference>
<dbReference type="PRINTS" id="PR00081">
    <property type="entry name" value="GDHRDH"/>
</dbReference>
<dbReference type="SUPFAM" id="SSF51735">
    <property type="entry name" value="NAD(P)-binding Rossmann-fold domains"/>
    <property type="match status" value="1"/>
</dbReference>
<dbReference type="Gene3D" id="3.40.50.720">
    <property type="entry name" value="NAD(P)-binding Rossmann-like Domain"/>
    <property type="match status" value="1"/>
</dbReference>
<sequence length="276" mass="28093">MNTAATTGLDLAGKVAVVTGATLRQLGVGIGGATARMMAGRGAKVVVADLEEDAAQALAEEIGAAGGEAIAQRLDLSDPGSIKALFERAVSAYGTVDILHNNAAAVLAKDTTLIDLEIDVWDAMFDINVRGYALASQHAVKLMLQNGGGAIVNTSSVSALGGDITRVAYGACKAAINALTIYTATQYGRQGIRCNAVCPGFTLSASAKGGITDNALEILGRHTLTPYLGTPEHLAEVVTFLASPAAAYITGQIISVDGGLLSHHPQTHDQLVAAGA</sequence>
<organism evidence="3 4">
    <name type="scientific">Pseudarthrobacter defluvii</name>
    <dbReference type="NCBI Taxonomy" id="410837"/>
    <lineage>
        <taxon>Bacteria</taxon>
        <taxon>Bacillati</taxon>
        <taxon>Actinomycetota</taxon>
        <taxon>Actinomycetes</taxon>
        <taxon>Micrococcales</taxon>
        <taxon>Micrococcaceae</taxon>
        <taxon>Pseudarthrobacter</taxon>
    </lineage>
</organism>
<comment type="similarity">
    <text evidence="1">Belongs to the short-chain dehydrogenases/reductases (SDR) family.</text>
</comment>
<proteinExistence type="inferred from homology"/>
<dbReference type="EMBL" id="JAUSSY010000005">
    <property type="protein sequence ID" value="MDQ0118373.1"/>
    <property type="molecule type" value="Genomic_DNA"/>
</dbReference>
<dbReference type="InterPro" id="IPR002347">
    <property type="entry name" value="SDR_fam"/>
</dbReference>
<protein>
    <submittedName>
        <fullName evidence="3">NAD(P)-dependent dehydrogenase (Short-subunit alcohol dehydrogenase family)</fullName>
    </submittedName>
</protein>
<dbReference type="InterPro" id="IPR036291">
    <property type="entry name" value="NAD(P)-bd_dom_sf"/>
</dbReference>
<dbReference type="PANTHER" id="PTHR24321">
    <property type="entry name" value="DEHYDROGENASES, SHORT CHAIN"/>
    <property type="match status" value="1"/>
</dbReference>